<comment type="caution">
    <text evidence="2">The sequence shown here is derived from an EMBL/GenBank/DDBJ whole genome shotgun (WGS) entry which is preliminary data.</text>
</comment>
<dbReference type="PANTHER" id="PTHR33219:SF14">
    <property type="entry name" value="PROTEIN COFACTOR ASSEMBLY OF COMPLEX C SUBUNIT B CCB3, CHLOROPLASTIC-RELATED"/>
    <property type="match status" value="1"/>
</dbReference>
<dbReference type="Pfam" id="PF02325">
    <property type="entry name" value="CCB3_YggT"/>
    <property type="match status" value="1"/>
</dbReference>
<keyword evidence="1" id="KW-0812">Transmembrane</keyword>
<dbReference type="PANTHER" id="PTHR33219">
    <property type="entry name" value="YLMG HOMOLOG PROTEIN 2, CHLOROPLASTIC"/>
    <property type="match status" value="1"/>
</dbReference>
<dbReference type="GO" id="GO:0009535">
    <property type="term" value="C:chloroplast thylakoid membrane"/>
    <property type="evidence" value="ECO:0007669"/>
    <property type="project" value="TreeGrafter"/>
</dbReference>
<protein>
    <recommendedName>
        <fullName evidence="4">Protein COFACTOR ASSEMBLY OF COMPLEX C SUBUNIT B CCB3, chloroplastic</fullName>
    </recommendedName>
</protein>
<feature type="transmembrane region" description="Helical" evidence="1">
    <location>
        <begin position="211"/>
        <end position="234"/>
    </location>
</feature>
<reference evidence="2 3" key="1">
    <citation type="submission" date="2024-01" db="EMBL/GenBank/DDBJ databases">
        <title>The complete chloroplast genome sequence of Lithospermum erythrorhizon: insights into the phylogenetic relationship among Boraginaceae species and the maternal lineages of purple gromwells.</title>
        <authorList>
            <person name="Okada T."/>
            <person name="Watanabe K."/>
        </authorList>
    </citation>
    <scope>NUCLEOTIDE SEQUENCE [LARGE SCALE GENOMIC DNA]</scope>
</reference>
<dbReference type="Proteomes" id="UP001454036">
    <property type="component" value="Unassembled WGS sequence"/>
</dbReference>
<sequence length="238" mass="26464">MMTISAAASTGIGLSSPWNFKKLDNNFGTQKPKWIISPNSALRVIRMTASFDENPKTFTLQKSEEAFTIAKGNHSFSFRRNTKQRFLKMQCNAFSALNHSVLPVADQLQIKSMAASTPHFFGDIPYVESAFMQDLFLIDLDAATAKTLIGLLGPFLSAFGFLFILRIVMSWYPKLPVEKFPYVIAYVPTEPLLAPTRKLIPPLAGVDVTPVVWFGLLSFLNEILVGPQGLLVFLSQQV</sequence>
<dbReference type="InterPro" id="IPR003425">
    <property type="entry name" value="CCB3/YggT"/>
</dbReference>
<keyword evidence="1" id="KW-1133">Transmembrane helix</keyword>
<evidence type="ECO:0000313" key="3">
    <source>
        <dbReference type="Proteomes" id="UP001454036"/>
    </source>
</evidence>
<accession>A0AAV3PW26</accession>
<keyword evidence="1" id="KW-0472">Membrane</keyword>
<name>A0AAV3PW26_LITER</name>
<dbReference type="AlphaFoldDB" id="A0AAV3PW26"/>
<evidence type="ECO:0000256" key="1">
    <source>
        <dbReference type="SAM" id="Phobius"/>
    </source>
</evidence>
<evidence type="ECO:0000313" key="2">
    <source>
        <dbReference type="EMBL" id="GAA0156034.1"/>
    </source>
</evidence>
<proteinExistence type="predicted"/>
<keyword evidence="3" id="KW-1185">Reference proteome</keyword>
<evidence type="ECO:0008006" key="4">
    <source>
        <dbReference type="Google" id="ProtNLM"/>
    </source>
</evidence>
<organism evidence="2 3">
    <name type="scientific">Lithospermum erythrorhizon</name>
    <name type="common">Purple gromwell</name>
    <name type="synonym">Lithospermum officinale var. erythrorhizon</name>
    <dbReference type="NCBI Taxonomy" id="34254"/>
    <lineage>
        <taxon>Eukaryota</taxon>
        <taxon>Viridiplantae</taxon>
        <taxon>Streptophyta</taxon>
        <taxon>Embryophyta</taxon>
        <taxon>Tracheophyta</taxon>
        <taxon>Spermatophyta</taxon>
        <taxon>Magnoliopsida</taxon>
        <taxon>eudicotyledons</taxon>
        <taxon>Gunneridae</taxon>
        <taxon>Pentapetalae</taxon>
        <taxon>asterids</taxon>
        <taxon>lamiids</taxon>
        <taxon>Boraginales</taxon>
        <taxon>Boraginaceae</taxon>
        <taxon>Boraginoideae</taxon>
        <taxon>Lithospermeae</taxon>
        <taxon>Lithospermum</taxon>
    </lineage>
</organism>
<feature type="transmembrane region" description="Helical" evidence="1">
    <location>
        <begin position="148"/>
        <end position="172"/>
    </location>
</feature>
<dbReference type="EMBL" id="BAABME010019094">
    <property type="protein sequence ID" value="GAA0156034.1"/>
    <property type="molecule type" value="Genomic_DNA"/>
</dbReference>
<gene>
    <name evidence="2" type="ORF">LIER_38204</name>
</gene>